<evidence type="ECO:0000256" key="1">
    <source>
        <dbReference type="ARBA" id="ARBA00022490"/>
    </source>
</evidence>
<reference evidence="7" key="1">
    <citation type="submission" date="2021-01" db="EMBL/GenBank/DDBJ databases">
        <title>Genome public.</title>
        <authorList>
            <person name="Liu C."/>
            <person name="Sun Q."/>
        </authorList>
    </citation>
    <scope>NUCLEOTIDE SEQUENCE</scope>
    <source>
        <strain evidence="7">M6</strain>
    </source>
</reference>
<name>A0A935C5Y6_9FIRM</name>
<comment type="caution">
    <text evidence="7">The sequence shown here is derived from an EMBL/GenBank/DDBJ whole genome shotgun (WGS) entry which is preliminary data.</text>
</comment>
<comment type="function">
    <text evidence="6">Specifically methylates the N7 position of a guanine in 16S rRNA.</text>
</comment>
<dbReference type="NCBIfam" id="TIGR00138">
    <property type="entry name" value="rsmG_gidB"/>
    <property type="match status" value="1"/>
</dbReference>
<comment type="caution">
    <text evidence="6">Lacks conserved residue(s) required for the propagation of feature annotation.</text>
</comment>
<proteinExistence type="inferred from homology"/>
<dbReference type="PANTHER" id="PTHR31760:SF0">
    <property type="entry name" value="S-ADENOSYL-L-METHIONINE-DEPENDENT METHYLTRANSFERASES SUPERFAMILY PROTEIN"/>
    <property type="match status" value="1"/>
</dbReference>
<feature type="binding site" evidence="6">
    <location>
        <position position="83"/>
    </location>
    <ligand>
        <name>S-adenosyl-L-methionine</name>
        <dbReference type="ChEBI" id="CHEBI:59789"/>
    </ligand>
</feature>
<keyword evidence="5 6" id="KW-0949">S-adenosyl-L-methionine</keyword>
<comment type="similarity">
    <text evidence="6">Belongs to the methyltransferase superfamily. RNA methyltransferase RsmG family.</text>
</comment>
<dbReference type="RefSeq" id="WP_201428044.1">
    <property type="nucleotide sequence ID" value="NZ_JAEQMG010000123.1"/>
</dbReference>
<evidence type="ECO:0000256" key="3">
    <source>
        <dbReference type="ARBA" id="ARBA00022603"/>
    </source>
</evidence>
<dbReference type="InterPro" id="IPR029063">
    <property type="entry name" value="SAM-dependent_MTases_sf"/>
</dbReference>
<dbReference type="Proteomes" id="UP000633365">
    <property type="component" value="Unassembled WGS sequence"/>
</dbReference>
<evidence type="ECO:0000256" key="5">
    <source>
        <dbReference type="ARBA" id="ARBA00022691"/>
    </source>
</evidence>
<feature type="binding site" evidence="6">
    <location>
        <begin position="128"/>
        <end position="129"/>
    </location>
    <ligand>
        <name>S-adenosyl-L-methionine</name>
        <dbReference type="ChEBI" id="CHEBI:59789"/>
    </ligand>
</feature>
<dbReference type="HAMAP" id="MF_00074">
    <property type="entry name" value="16SrRNA_methyltr_G"/>
    <property type="match status" value="1"/>
</dbReference>
<evidence type="ECO:0000256" key="4">
    <source>
        <dbReference type="ARBA" id="ARBA00022679"/>
    </source>
</evidence>
<dbReference type="FunFam" id="3.40.50.150:FF:000041">
    <property type="entry name" value="Ribosomal RNA small subunit methyltransferase G"/>
    <property type="match status" value="1"/>
</dbReference>
<organism evidence="7 8">
    <name type="scientific">Ruminococcus difficilis</name>
    <dbReference type="NCBI Taxonomy" id="2763069"/>
    <lineage>
        <taxon>Bacteria</taxon>
        <taxon>Bacillati</taxon>
        <taxon>Bacillota</taxon>
        <taxon>Clostridia</taxon>
        <taxon>Eubacteriales</taxon>
        <taxon>Oscillospiraceae</taxon>
        <taxon>Ruminococcus</taxon>
    </lineage>
</organism>
<dbReference type="Pfam" id="PF02527">
    <property type="entry name" value="GidB"/>
    <property type="match status" value="1"/>
</dbReference>
<dbReference type="AlphaFoldDB" id="A0A935C5Y6"/>
<evidence type="ECO:0000256" key="6">
    <source>
        <dbReference type="HAMAP-Rule" id="MF_00074"/>
    </source>
</evidence>
<dbReference type="CDD" id="cd02440">
    <property type="entry name" value="AdoMet_MTases"/>
    <property type="match status" value="1"/>
</dbReference>
<evidence type="ECO:0000256" key="2">
    <source>
        <dbReference type="ARBA" id="ARBA00022552"/>
    </source>
</evidence>
<gene>
    <name evidence="6 7" type="primary">rsmG</name>
    <name evidence="7" type="ORF">JKK62_11715</name>
</gene>
<feature type="binding site" evidence="6">
    <location>
        <position position="78"/>
    </location>
    <ligand>
        <name>S-adenosyl-L-methionine</name>
        <dbReference type="ChEBI" id="CHEBI:59789"/>
    </ligand>
</feature>
<keyword evidence="8" id="KW-1185">Reference proteome</keyword>
<dbReference type="GO" id="GO:0070043">
    <property type="term" value="F:rRNA (guanine-N7-)-methyltransferase activity"/>
    <property type="evidence" value="ECO:0007669"/>
    <property type="project" value="UniProtKB-UniRule"/>
</dbReference>
<accession>A0A935C5Y6</accession>
<dbReference type="InterPro" id="IPR003682">
    <property type="entry name" value="rRNA_ssu_MeTfrase_G"/>
</dbReference>
<feature type="binding site" evidence="6">
    <location>
        <position position="147"/>
    </location>
    <ligand>
        <name>S-adenosyl-L-methionine</name>
        <dbReference type="ChEBI" id="CHEBI:59789"/>
    </ligand>
</feature>
<dbReference type="PANTHER" id="PTHR31760">
    <property type="entry name" value="S-ADENOSYL-L-METHIONINE-DEPENDENT METHYLTRANSFERASES SUPERFAMILY PROTEIN"/>
    <property type="match status" value="1"/>
</dbReference>
<sequence length="236" mass="26317">MTMRETLIAATKDFNLQLSEKQLSQLERYHALLAEWNEKMNLTAITDDEGIAVKHFADSLTLFNYYDIPQNARVIDVGTGAGFPGLVLKIARPDIELTLLDSLQKRLTFLDAVLQELNLDANLIHSRAEEGGQNMNLRESYDLAVSRAVAQLNVLSEYCLPYVRLSGWFIAFKGSAEGELQNAKNAIGILGGKVKSVQNFELPMDGGSRTLIEIEKVRPTPDRYPRPNGKIKAKPL</sequence>
<dbReference type="Gene3D" id="3.40.50.150">
    <property type="entry name" value="Vaccinia Virus protein VP39"/>
    <property type="match status" value="1"/>
</dbReference>
<keyword evidence="2 6" id="KW-0698">rRNA processing</keyword>
<keyword evidence="1 6" id="KW-0963">Cytoplasm</keyword>
<evidence type="ECO:0000313" key="8">
    <source>
        <dbReference type="Proteomes" id="UP000633365"/>
    </source>
</evidence>
<keyword evidence="3 6" id="KW-0489">Methyltransferase</keyword>
<dbReference type="PIRSF" id="PIRSF003078">
    <property type="entry name" value="GidB"/>
    <property type="match status" value="1"/>
</dbReference>
<dbReference type="EC" id="2.1.1.-" evidence="6"/>
<evidence type="ECO:0000313" key="7">
    <source>
        <dbReference type="EMBL" id="MBK6089298.1"/>
    </source>
</evidence>
<dbReference type="EMBL" id="JAEQMG010000123">
    <property type="protein sequence ID" value="MBK6089298.1"/>
    <property type="molecule type" value="Genomic_DNA"/>
</dbReference>
<dbReference type="GO" id="GO:0005829">
    <property type="term" value="C:cytosol"/>
    <property type="evidence" value="ECO:0007669"/>
    <property type="project" value="TreeGrafter"/>
</dbReference>
<protein>
    <recommendedName>
        <fullName evidence="6">Ribosomal RNA small subunit methyltransferase G</fullName>
        <ecNumber evidence="6">2.1.1.-</ecNumber>
    </recommendedName>
    <alternativeName>
        <fullName evidence="6">16S rRNA 7-methylguanosine methyltransferase</fullName>
        <shortName evidence="6">16S rRNA m7G methyltransferase</shortName>
    </alternativeName>
</protein>
<keyword evidence="4 6" id="KW-0808">Transferase</keyword>
<comment type="subcellular location">
    <subcellularLocation>
        <location evidence="6">Cytoplasm</location>
    </subcellularLocation>
</comment>
<dbReference type="SUPFAM" id="SSF53335">
    <property type="entry name" value="S-adenosyl-L-methionine-dependent methyltransferases"/>
    <property type="match status" value="1"/>
</dbReference>